<proteinExistence type="predicted"/>
<accession>A0A1R1XL19</accession>
<dbReference type="PANTHER" id="PTHR14523:SF1">
    <property type="entry name" value="HOMOLOGOUS RECOMBINATION OB-FOLD PROTEIN"/>
    <property type="match status" value="1"/>
</dbReference>
<dbReference type="GO" id="GO:0000725">
    <property type="term" value="P:recombinational repair"/>
    <property type="evidence" value="ECO:0007669"/>
    <property type="project" value="InterPro"/>
</dbReference>
<dbReference type="AlphaFoldDB" id="A0A1R1XL19"/>
<feature type="domain" description="Homologous recombination OB-fold protein OB-fold" evidence="2">
    <location>
        <begin position="431"/>
        <end position="512"/>
    </location>
</feature>
<dbReference type="InterPro" id="IPR058570">
    <property type="entry name" value="HROB_OB"/>
</dbReference>
<feature type="region of interest" description="Disordered" evidence="1">
    <location>
        <begin position="151"/>
        <end position="171"/>
    </location>
</feature>
<comment type="caution">
    <text evidence="3">The sequence shown here is derived from an EMBL/GenBank/DDBJ whole genome shotgun (WGS) entry which is preliminary data.</text>
</comment>
<feature type="compositionally biased region" description="Polar residues" evidence="1">
    <location>
        <begin position="263"/>
        <end position="300"/>
    </location>
</feature>
<feature type="compositionally biased region" description="Low complexity" evidence="1">
    <location>
        <begin position="41"/>
        <end position="53"/>
    </location>
</feature>
<evidence type="ECO:0000256" key="1">
    <source>
        <dbReference type="SAM" id="MobiDB-lite"/>
    </source>
</evidence>
<feature type="region of interest" description="Disordered" evidence="1">
    <location>
        <begin position="36"/>
        <end position="90"/>
    </location>
</feature>
<feature type="region of interest" description="Disordered" evidence="1">
    <location>
        <begin position="217"/>
        <end position="300"/>
    </location>
</feature>
<dbReference type="PANTHER" id="PTHR14523">
    <property type="entry name" value="UNCHARACTERIZED PROTEIN C17ORF53 HOMOLOG"/>
    <property type="match status" value="1"/>
</dbReference>
<dbReference type="STRING" id="133412.A0A1R1XL19"/>
<keyword evidence="4" id="KW-1185">Reference proteome</keyword>
<evidence type="ECO:0000313" key="4">
    <source>
        <dbReference type="Proteomes" id="UP000187283"/>
    </source>
</evidence>
<dbReference type="Pfam" id="PF15072">
    <property type="entry name" value="HROB"/>
    <property type="match status" value="1"/>
</dbReference>
<feature type="compositionally biased region" description="Low complexity" evidence="1">
    <location>
        <begin position="233"/>
        <end position="243"/>
    </location>
</feature>
<protein>
    <recommendedName>
        <fullName evidence="2">Homologous recombination OB-fold protein OB-fold domain-containing protein</fullName>
    </recommendedName>
</protein>
<dbReference type="InterPro" id="IPR028045">
    <property type="entry name" value="HROB"/>
</dbReference>
<gene>
    <name evidence="3" type="ORF">AYI70_g7336</name>
</gene>
<evidence type="ECO:0000259" key="2">
    <source>
        <dbReference type="Pfam" id="PF15072"/>
    </source>
</evidence>
<dbReference type="EMBL" id="LSSN01002711">
    <property type="protein sequence ID" value="OMJ15342.1"/>
    <property type="molecule type" value="Genomic_DNA"/>
</dbReference>
<reference evidence="3 4" key="1">
    <citation type="submission" date="2017-01" db="EMBL/GenBank/DDBJ databases">
        <authorList>
            <person name="Mah S.A."/>
            <person name="Swanson W.J."/>
            <person name="Moy G.W."/>
            <person name="Vacquier V.D."/>
        </authorList>
    </citation>
    <scope>NUCLEOTIDE SEQUENCE [LARGE SCALE GENOMIC DNA]</scope>
    <source>
        <strain evidence="3 4">GSMNP</strain>
    </source>
</reference>
<evidence type="ECO:0000313" key="3">
    <source>
        <dbReference type="EMBL" id="OMJ15342.1"/>
    </source>
</evidence>
<dbReference type="OrthoDB" id="21443at2759"/>
<name>A0A1R1XL19_9FUNG</name>
<sequence length="527" mass="58368">MKEQEDSIPDIDFDLEDITDFELIDTLTQNQTLTGSSIDLNSHNSFSESSNNKEINHTDQKSQQSSNINNLGFLNQVSPPDSSSIANFPNSSKEIKPEIVTGMPLTTADSSKISEISQQLDFDFELDGLDEIFQIDDEEIELSISNSQAYRNNESADTDNNFTSNTPKNVETTITKPKSTALAHNKNNLQNSTQNIYIKHNITSKEPSFNSSNIHNINLDAFDSPPPKKHKNFNQNNTSNSFSKYHPSKSNSFDFVTPKSRPSKNSSSQFSTPVQNRNNPTVNSSFNKKSGNSIQNQNVVKEHTTVTSIIKSASRSLVSSERGIPGPANFSGSTNALSRNNSSLINDSDSFEQIQINNDSPDPKYQASLEKSSNISLINDQDFDSVAWKYLLNEFDLPEYKPSTLANIDTSLEYFQWNIQRATLVESPRLIPYLLVLVNEYHPADIDSAATLIDPTGEISASIHHGFFQVRGNSLTVGSSILLKNVPVMKARDGSSYLVMTAKNTVKVFTPNYDISGQHLGSAINIP</sequence>
<feature type="region of interest" description="Disordered" evidence="1">
    <location>
        <begin position="316"/>
        <end position="336"/>
    </location>
</feature>
<dbReference type="Proteomes" id="UP000187283">
    <property type="component" value="Unassembled WGS sequence"/>
</dbReference>
<feature type="compositionally biased region" description="Polar residues" evidence="1">
    <location>
        <begin position="61"/>
        <end position="90"/>
    </location>
</feature>
<organism evidence="3 4">
    <name type="scientific">Smittium culicis</name>
    <dbReference type="NCBI Taxonomy" id="133412"/>
    <lineage>
        <taxon>Eukaryota</taxon>
        <taxon>Fungi</taxon>
        <taxon>Fungi incertae sedis</taxon>
        <taxon>Zoopagomycota</taxon>
        <taxon>Kickxellomycotina</taxon>
        <taxon>Harpellomycetes</taxon>
        <taxon>Harpellales</taxon>
        <taxon>Legeriomycetaceae</taxon>
        <taxon>Smittium</taxon>
    </lineage>
</organism>